<gene>
    <name evidence="3" type="ORF">U7230_14555</name>
</gene>
<dbReference type="Proteomes" id="UP001332192">
    <property type="component" value="Chromosome"/>
</dbReference>
<keyword evidence="4" id="KW-1185">Reference proteome</keyword>
<dbReference type="PANTHER" id="PTHR33055">
    <property type="entry name" value="TRANSPOSASE FOR INSERTION SEQUENCE ELEMENT IS1111A"/>
    <property type="match status" value="1"/>
</dbReference>
<feature type="region of interest" description="Disordered" evidence="1">
    <location>
        <begin position="150"/>
        <end position="207"/>
    </location>
</feature>
<reference evidence="3 4" key="1">
    <citation type="journal article" date="2024" name="Front. Microbiol.">
        <title>Novel thermophilic genera Geochorda gen. nov. and Carboxydochorda gen. nov. from the deep terrestrial subsurface reveal the ecophysiological diversity in the class Limnochordia.</title>
        <authorList>
            <person name="Karnachuk O.V."/>
            <person name="Lukina A.P."/>
            <person name="Avakyan M.R."/>
            <person name="Kadnikov V.V."/>
            <person name="Begmatov S."/>
            <person name="Beletsky A.V."/>
            <person name="Vlasova K.G."/>
            <person name="Novikov A.A."/>
            <person name="Shcherbakova V.A."/>
            <person name="Mardanov A.V."/>
            <person name="Ravin N.V."/>
        </authorList>
    </citation>
    <scope>NUCLEOTIDE SEQUENCE [LARGE SCALE GENOMIC DNA]</scope>
    <source>
        <strain evidence="3 4">L945</strain>
    </source>
</reference>
<organism evidence="3 4">
    <name type="scientific">Carboxydichorda subterranea</name>
    <dbReference type="NCBI Taxonomy" id="3109565"/>
    <lineage>
        <taxon>Bacteria</taxon>
        <taxon>Bacillati</taxon>
        <taxon>Bacillota</taxon>
        <taxon>Limnochordia</taxon>
        <taxon>Limnochordales</taxon>
        <taxon>Geochordaceae</taxon>
        <taxon>Carboxydichorda</taxon>
    </lineage>
</organism>
<dbReference type="EMBL" id="CP141615">
    <property type="protein sequence ID" value="WRP17282.1"/>
    <property type="molecule type" value="Genomic_DNA"/>
</dbReference>
<evidence type="ECO:0000313" key="4">
    <source>
        <dbReference type="Proteomes" id="UP001332192"/>
    </source>
</evidence>
<proteinExistence type="predicted"/>
<feature type="domain" description="Transposase IS110-like N-terminal" evidence="2">
    <location>
        <begin position="8"/>
        <end position="117"/>
    </location>
</feature>
<protein>
    <submittedName>
        <fullName evidence="3">Transposase</fullName>
    </submittedName>
</protein>
<evidence type="ECO:0000256" key="1">
    <source>
        <dbReference type="SAM" id="MobiDB-lite"/>
    </source>
</evidence>
<evidence type="ECO:0000259" key="2">
    <source>
        <dbReference type="Pfam" id="PF01548"/>
    </source>
</evidence>
<sequence>MPQRLLAVGIDPAKHVHGVVAVLYPDRVVLEAQVPHDLQAMEALDARLEQLAVRHRAALVYGLEDHRQYGQAWIRVLQARGREVRVVNPLWTRRQKDFYGQDKTDLVDARAIAAAWLKRILFIAADAARRVDPQLAHVYRRARLRPGIVPAPQAGRDRLLPRGLAGSGEAEGGAAAKQGQALPAAHGPGGHRSSCLPDPRHPTAQPD</sequence>
<dbReference type="PANTHER" id="PTHR33055:SF3">
    <property type="entry name" value="PUTATIVE TRANSPOSASE FOR IS117-RELATED"/>
    <property type="match status" value="1"/>
</dbReference>
<accession>A0ABZ1BWW7</accession>
<dbReference type="InterPro" id="IPR047650">
    <property type="entry name" value="Transpos_IS110"/>
</dbReference>
<dbReference type="InterPro" id="IPR002525">
    <property type="entry name" value="Transp_IS110-like_N"/>
</dbReference>
<name>A0ABZ1BWW7_9FIRM</name>
<feature type="compositionally biased region" description="Low complexity" evidence="1">
    <location>
        <begin position="172"/>
        <end position="185"/>
    </location>
</feature>
<dbReference type="RefSeq" id="WP_324716554.1">
    <property type="nucleotide sequence ID" value="NZ_CP141615.1"/>
</dbReference>
<evidence type="ECO:0000313" key="3">
    <source>
        <dbReference type="EMBL" id="WRP17282.1"/>
    </source>
</evidence>
<dbReference type="Pfam" id="PF01548">
    <property type="entry name" value="DEDD_Tnp_IS110"/>
    <property type="match status" value="1"/>
</dbReference>